<gene>
    <name evidence="15" type="primary">LOC111023368</name>
</gene>
<feature type="transmembrane region" description="Helical" evidence="10">
    <location>
        <begin position="243"/>
        <end position="267"/>
    </location>
</feature>
<dbReference type="PANTHER" id="PTHR32468">
    <property type="entry name" value="CATION/H + ANTIPORTER"/>
    <property type="match status" value="1"/>
</dbReference>
<evidence type="ECO:0000256" key="10">
    <source>
        <dbReference type="SAM" id="Phobius"/>
    </source>
</evidence>
<evidence type="ECO:0000256" key="5">
    <source>
        <dbReference type="ARBA" id="ARBA00022958"/>
    </source>
</evidence>
<keyword evidence="2" id="KW-0813">Transport</keyword>
<keyword evidence="8 10" id="KW-0472">Membrane</keyword>
<feature type="transmembrane region" description="Helical" evidence="10">
    <location>
        <begin position="425"/>
        <end position="447"/>
    </location>
</feature>
<dbReference type="InterPro" id="IPR057290">
    <property type="entry name" value="CHX17_C"/>
</dbReference>
<keyword evidence="7" id="KW-0406">Ion transport</keyword>
<evidence type="ECO:0000256" key="2">
    <source>
        <dbReference type="ARBA" id="ARBA00022448"/>
    </source>
</evidence>
<feature type="domain" description="Cation/H(+) antiporter central" evidence="12">
    <location>
        <begin position="497"/>
        <end position="626"/>
    </location>
</feature>
<dbReference type="RefSeq" id="XP_022156483.1">
    <property type="nucleotide sequence ID" value="XM_022300791.1"/>
</dbReference>
<dbReference type="Gene3D" id="1.20.1530.20">
    <property type="match status" value="1"/>
</dbReference>
<dbReference type="GO" id="GO:0006885">
    <property type="term" value="P:regulation of pH"/>
    <property type="evidence" value="ECO:0007669"/>
    <property type="project" value="TreeGrafter"/>
</dbReference>
<evidence type="ECO:0000259" key="12">
    <source>
        <dbReference type="Pfam" id="PF23256"/>
    </source>
</evidence>
<organism evidence="14 15">
    <name type="scientific">Momordica charantia</name>
    <name type="common">Bitter gourd</name>
    <name type="synonym">Balsam pear</name>
    <dbReference type="NCBI Taxonomy" id="3673"/>
    <lineage>
        <taxon>Eukaryota</taxon>
        <taxon>Viridiplantae</taxon>
        <taxon>Streptophyta</taxon>
        <taxon>Embryophyta</taxon>
        <taxon>Tracheophyta</taxon>
        <taxon>Spermatophyta</taxon>
        <taxon>Magnoliopsida</taxon>
        <taxon>eudicotyledons</taxon>
        <taxon>Gunneridae</taxon>
        <taxon>Pentapetalae</taxon>
        <taxon>rosids</taxon>
        <taxon>fabids</taxon>
        <taxon>Cucurbitales</taxon>
        <taxon>Cucurbitaceae</taxon>
        <taxon>Momordiceae</taxon>
        <taxon>Momordica</taxon>
    </lineage>
</organism>
<feature type="transmembrane region" description="Helical" evidence="10">
    <location>
        <begin position="393"/>
        <end position="413"/>
    </location>
</feature>
<keyword evidence="14" id="KW-1185">Reference proteome</keyword>
<feature type="transmembrane region" description="Helical" evidence="10">
    <location>
        <begin position="361"/>
        <end position="381"/>
    </location>
</feature>
<comment type="subcellular location">
    <subcellularLocation>
        <location evidence="1">Membrane</location>
        <topology evidence="1">Multi-pass membrane protein</topology>
    </subcellularLocation>
</comment>
<evidence type="ECO:0000256" key="8">
    <source>
        <dbReference type="ARBA" id="ARBA00023136"/>
    </source>
</evidence>
<evidence type="ECO:0000256" key="3">
    <source>
        <dbReference type="ARBA" id="ARBA00022538"/>
    </source>
</evidence>
<dbReference type="GO" id="GO:0012505">
    <property type="term" value="C:endomembrane system"/>
    <property type="evidence" value="ECO:0007669"/>
    <property type="project" value="TreeGrafter"/>
</dbReference>
<dbReference type="InterPro" id="IPR050794">
    <property type="entry name" value="CPA2_transporter"/>
</dbReference>
<reference evidence="15" key="1">
    <citation type="submission" date="2025-08" db="UniProtKB">
        <authorList>
            <consortium name="RefSeq"/>
        </authorList>
    </citation>
    <scope>IDENTIFICATION</scope>
    <source>
        <strain evidence="15">OHB3-1</strain>
    </source>
</reference>
<sequence length="800" mass="87640">MGSLIVMEPADVAAYAGGGPRRSFQNLTTICTSTDRVHCGGIFVGSNPLEYSVPLLLMQLGVCSVTILLCSKLLRPLGLPLIVSQIVGGLVLGSSILGQLDGFKETFFPLRGFIFLDIVSSLGSMFYFFIIGVQIDFSVAKKIDTRAFSIGSCSVVLPMILTSIYCLASMNPALNPQIANSFPVVAALESVINFSMVTCFLSELQIINSEIGRIAWLSSVASGFCTICFTLVGIVFVPRSNKYAALAVVYTLVVVAVIIIVLARVVVSRMIEYNPDGQPLKEGYVISLLLGVFVTGVCSQAIGLQVYFGPLVLGMAIPSGPPIGSTLVERFDFVTSWVLMPIFFVKLGWVIDIFIIQLKNFLVLSCIVFVAALGKFLGAFTTSIYFKLPVRDAVLLGLIMNSQGAMELCMIKMLKKQKVLDNEMFSILCLCIVILMAIITPITRYLYDPSRKYVAYDGRTVMHSRPESDFHLLVCVHDQEDVPNAINLLEALNPTRRSHLVVYMLHLVELLGNANPQLISHNLAKVRSSRSCPSEHIVNAFKYFGESNRDIVAIYPFTAISPSATMHDNVCTLALEKGTSLVLVPFHKRFHSNGVMSLCKSKMRTVNNHILDKAPCSVVLVVDRGLLKVSNTIAIDLYTFHLAVVFVGGPDDREAMFIGARMVGHPNIHLTVIRLLTNENVSGDNVEERRLDNEAVSDFREIVAGNCKVIYIEEVVMDSTGTVSILRSMGNNFDIVMVGRRHGPSSPLVQGLVLWNEDTELGAIGEVLVSSDFMGNALILVVNQHTKEFNESQGKHQEVV</sequence>
<dbReference type="GO" id="GO:0015297">
    <property type="term" value="F:antiporter activity"/>
    <property type="evidence" value="ECO:0007669"/>
    <property type="project" value="InterPro"/>
</dbReference>
<feature type="transmembrane region" description="Helical" evidence="10">
    <location>
        <begin position="214"/>
        <end position="237"/>
    </location>
</feature>
<evidence type="ECO:0000259" key="13">
    <source>
        <dbReference type="Pfam" id="PF23259"/>
    </source>
</evidence>
<dbReference type="InterPro" id="IPR038770">
    <property type="entry name" value="Na+/solute_symporter_sf"/>
</dbReference>
<keyword evidence="5" id="KW-0630">Potassium</keyword>
<evidence type="ECO:0000259" key="11">
    <source>
        <dbReference type="Pfam" id="PF00999"/>
    </source>
</evidence>
<comment type="similarity">
    <text evidence="9">Belongs to the monovalent cation:proton antiporter 2 (CPA2) transporter (TC 2.A.37) family. CHX (TC 2.A.37.4) subfamily.</text>
</comment>
<dbReference type="InterPro" id="IPR006153">
    <property type="entry name" value="Cation/H_exchanger_TM"/>
</dbReference>
<feature type="transmembrane region" description="Helical" evidence="10">
    <location>
        <begin position="288"/>
        <end position="313"/>
    </location>
</feature>
<evidence type="ECO:0000256" key="9">
    <source>
        <dbReference type="ARBA" id="ARBA00038341"/>
    </source>
</evidence>
<dbReference type="Pfam" id="PF00999">
    <property type="entry name" value="Na_H_Exchanger"/>
    <property type="match status" value="1"/>
</dbReference>
<evidence type="ECO:0000256" key="6">
    <source>
        <dbReference type="ARBA" id="ARBA00022989"/>
    </source>
</evidence>
<evidence type="ECO:0000256" key="4">
    <source>
        <dbReference type="ARBA" id="ARBA00022692"/>
    </source>
</evidence>
<evidence type="ECO:0000313" key="15">
    <source>
        <dbReference type="RefSeq" id="XP_022156483.1"/>
    </source>
</evidence>
<dbReference type="Pfam" id="PF23259">
    <property type="entry name" value="CHX17_C"/>
    <property type="match status" value="1"/>
</dbReference>
<feature type="domain" description="Cation/H+ exchanger transmembrane" evidence="11">
    <location>
        <begin position="66"/>
        <end position="442"/>
    </location>
</feature>
<dbReference type="GeneID" id="111023368"/>
<feature type="transmembrane region" description="Helical" evidence="10">
    <location>
        <begin position="147"/>
        <end position="170"/>
    </location>
</feature>
<accession>A0A6J1DQR0</accession>
<keyword evidence="4 10" id="KW-0812">Transmembrane</keyword>
<feature type="domain" description="Cation/H(+) antiporter C-terminal" evidence="13">
    <location>
        <begin position="642"/>
        <end position="786"/>
    </location>
</feature>
<feature type="transmembrane region" description="Helical" evidence="10">
    <location>
        <begin position="77"/>
        <end position="100"/>
    </location>
</feature>
<dbReference type="KEGG" id="mcha:111023368"/>
<proteinExistence type="inferred from homology"/>
<evidence type="ECO:0000256" key="1">
    <source>
        <dbReference type="ARBA" id="ARBA00004141"/>
    </source>
</evidence>
<keyword evidence="3" id="KW-0633">Potassium transport</keyword>
<dbReference type="Pfam" id="PF23256">
    <property type="entry name" value="CHX17_2nd"/>
    <property type="match status" value="1"/>
</dbReference>
<feature type="transmembrane region" description="Helical" evidence="10">
    <location>
        <begin position="333"/>
        <end position="354"/>
    </location>
</feature>
<dbReference type="PANTHER" id="PTHR32468:SF114">
    <property type="entry name" value="CATION_H+ EXCHANGER DOMAIN-CONTAINING PROTEIN"/>
    <property type="match status" value="1"/>
</dbReference>
<dbReference type="GO" id="GO:0016020">
    <property type="term" value="C:membrane"/>
    <property type="evidence" value="ECO:0007669"/>
    <property type="project" value="UniProtKB-SubCell"/>
</dbReference>
<feature type="transmembrane region" description="Helical" evidence="10">
    <location>
        <begin position="51"/>
        <end position="70"/>
    </location>
</feature>
<dbReference type="InterPro" id="IPR057291">
    <property type="entry name" value="CHX17_2nd"/>
</dbReference>
<keyword evidence="6 10" id="KW-1133">Transmembrane helix</keyword>
<dbReference type="GO" id="GO:0006813">
    <property type="term" value="P:potassium ion transport"/>
    <property type="evidence" value="ECO:0007669"/>
    <property type="project" value="UniProtKB-KW"/>
</dbReference>
<dbReference type="GO" id="GO:1902600">
    <property type="term" value="P:proton transmembrane transport"/>
    <property type="evidence" value="ECO:0007669"/>
    <property type="project" value="InterPro"/>
</dbReference>
<protein>
    <submittedName>
        <fullName evidence="15">Cation/H(+) antiporter 15-like</fullName>
    </submittedName>
</protein>
<dbReference type="Proteomes" id="UP000504603">
    <property type="component" value="Unplaced"/>
</dbReference>
<name>A0A6J1DQR0_MOMCH</name>
<feature type="transmembrane region" description="Helical" evidence="10">
    <location>
        <begin position="112"/>
        <end position="135"/>
    </location>
</feature>
<feature type="transmembrane region" description="Helical" evidence="10">
    <location>
        <begin position="182"/>
        <end position="202"/>
    </location>
</feature>
<dbReference type="AlphaFoldDB" id="A0A6J1DQR0"/>
<evidence type="ECO:0000256" key="7">
    <source>
        <dbReference type="ARBA" id="ARBA00023065"/>
    </source>
</evidence>
<evidence type="ECO:0000313" key="14">
    <source>
        <dbReference type="Proteomes" id="UP000504603"/>
    </source>
</evidence>
<dbReference type="OrthoDB" id="1868135at2759"/>